<proteinExistence type="inferred from homology"/>
<comment type="similarity">
    <text evidence="1">Belongs to the bacterial solute-binding protein 7 family.</text>
</comment>
<evidence type="ECO:0000313" key="4">
    <source>
        <dbReference type="EMBL" id="AZN70505.1"/>
    </source>
</evidence>
<dbReference type="GO" id="GO:0055085">
    <property type="term" value="P:transmembrane transport"/>
    <property type="evidence" value="ECO:0007669"/>
    <property type="project" value="InterPro"/>
</dbReference>
<dbReference type="AlphaFoldDB" id="A0A3Q8XLR0"/>
<dbReference type="PANTHER" id="PTHR33376:SF7">
    <property type="entry name" value="C4-DICARBOXYLATE-BINDING PROTEIN DCTB"/>
    <property type="match status" value="1"/>
</dbReference>
<organism evidence="4 5">
    <name type="scientific">Georhizobium profundi</name>
    <dbReference type="NCBI Taxonomy" id="2341112"/>
    <lineage>
        <taxon>Bacteria</taxon>
        <taxon>Pseudomonadati</taxon>
        <taxon>Pseudomonadota</taxon>
        <taxon>Alphaproteobacteria</taxon>
        <taxon>Hyphomicrobiales</taxon>
        <taxon>Rhizobiaceae</taxon>
        <taxon>Georhizobium</taxon>
    </lineage>
</organism>
<dbReference type="PANTHER" id="PTHR33376">
    <property type="match status" value="1"/>
</dbReference>
<sequence>MGFIRYCNLPDMAEILTIRFDPSVAVEETSLRWDLGGSRPFARAFPADKLGRIMPVSIRISVAALSAACAMSLALPASAQTTLEISVYHNEQDNFGDTMRWWIDEIAARTEGRIVIEPVYNGALAKVTETLDAVRDGVVPMGIGLASFMSGAVPALGYAEMIGGLPATAEDASAAFVEIWPDVTAALEPQGVVPLWGQTAFGTGVICRDGFLQSAEDWQGQTVRAAGRWQSKQVEAMGASPVPIDTGEIYVALQNGTVNCALMNPTVTAALRLYEVAPYYTNLNLPSNIVTYMINRDIWNDLSEEDRAIIEEVSAEATVRAVPYIMEKMDEQIAAIEAGGGQVHVGTQKETQAFLDASLPIFEEIGAASGDVGISLEEKLSVYW</sequence>
<dbReference type="KEGG" id="abaw:D5400_03745"/>
<name>A0A3Q8XLR0_9HYPH</name>
<keyword evidence="5" id="KW-1185">Reference proteome</keyword>
<evidence type="ECO:0000256" key="2">
    <source>
        <dbReference type="ARBA" id="ARBA00022448"/>
    </source>
</evidence>
<protein>
    <recommendedName>
        <fullName evidence="6">C4-dicarboxylate ABC transporter substrate-binding protein</fullName>
    </recommendedName>
</protein>
<keyword evidence="3" id="KW-0732">Signal</keyword>
<dbReference type="Proteomes" id="UP000268192">
    <property type="component" value="Chromosome"/>
</dbReference>
<dbReference type="InterPro" id="IPR018389">
    <property type="entry name" value="DctP_fam"/>
</dbReference>
<evidence type="ECO:0008006" key="6">
    <source>
        <dbReference type="Google" id="ProtNLM"/>
    </source>
</evidence>
<dbReference type="NCBIfam" id="NF037995">
    <property type="entry name" value="TRAP_S1"/>
    <property type="match status" value="1"/>
</dbReference>
<dbReference type="InterPro" id="IPR038404">
    <property type="entry name" value="TRAP_DctP_sf"/>
</dbReference>
<evidence type="ECO:0000256" key="1">
    <source>
        <dbReference type="ARBA" id="ARBA00009023"/>
    </source>
</evidence>
<evidence type="ECO:0000256" key="3">
    <source>
        <dbReference type="ARBA" id="ARBA00022729"/>
    </source>
</evidence>
<dbReference type="OrthoDB" id="7375081at2"/>
<reference evidence="4 5" key="1">
    <citation type="submission" date="2018-09" db="EMBL/GenBank/DDBJ databases">
        <title>Marinorhizobium profundi gen. nov., sp. nov., isolated from a deep-sea sediment sample from the New Britain Trench and proposal of Marinorhizobiaceae fam. nov. in the order Rhizobiales of the class Alphaproteobacteria.</title>
        <authorList>
            <person name="Cao J."/>
        </authorList>
    </citation>
    <scope>NUCLEOTIDE SEQUENCE [LARGE SCALE GENOMIC DNA]</scope>
    <source>
        <strain evidence="4 5">WS11</strain>
    </source>
</reference>
<evidence type="ECO:0000313" key="5">
    <source>
        <dbReference type="Proteomes" id="UP000268192"/>
    </source>
</evidence>
<dbReference type="Pfam" id="PF03480">
    <property type="entry name" value="DctP"/>
    <property type="match status" value="1"/>
</dbReference>
<gene>
    <name evidence="4" type="ORF">D5400_03745</name>
</gene>
<dbReference type="EMBL" id="CP032509">
    <property type="protein sequence ID" value="AZN70505.1"/>
    <property type="molecule type" value="Genomic_DNA"/>
</dbReference>
<keyword evidence="2" id="KW-0813">Transport</keyword>
<dbReference type="Gene3D" id="3.40.190.170">
    <property type="entry name" value="Bacterial extracellular solute-binding protein, family 7"/>
    <property type="match status" value="1"/>
</dbReference>
<accession>A0A3Q8XLR0</accession>